<organism evidence="1 2">
    <name type="scientific">Proteus hauseri ATCC 700826</name>
    <dbReference type="NCBI Taxonomy" id="1354271"/>
    <lineage>
        <taxon>Bacteria</taxon>
        <taxon>Pseudomonadati</taxon>
        <taxon>Pseudomonadota</taxon>
        <taxon>Gammaproteobacteria</taxon>
        <taxon>Enterobacterales</taxon>
        <taxon>Morganellaceae</taxon>
        <taxon>Proteus</taxon>
    </lineage>
</organism>
<gene>
    <name evidence="1" type="ORF">M997_0306</name>
</gene>
<dbReference type="RefSeq" id="WP_064718366.1">
    <property type="nucleotide sequence ID" value="NZ_LXEV01000005.1"/>
</dbReference>
<name>A0AAJ3HVP7_PROHU</name>
<keyword evidence="2" id="KW-1185">Reference proteome</keyword>
<dbReference type="Proteomes" id="UP000078250">
    <property type="component" value="Unassembled WGS sequence"/>
</dbReference>
<protein>
    <submittedName>
        <fullName evidence="1">Uncharacterized protein</fullName>
    </submittedName>
</protein>
<dbReference type="AlphaFoldDB" id="A0AAJ3HVP7"/>
<evidence type="ECO:0000313" key="2">
    <source>
        <dbReference type="Proteomes" id="UP000078250"/>
    </source>
</evidence>
<sequence length="137" mass="15653">MYDDISNLKDKFQEDEFSFQDFSSSITQEVVNKKESNNIIKEDNKKNNNLVSRSLTNKTFSETSSVVKNIPKQPVTKSIPSYHQNALATTKAEKNDFIKRQSTTLSDNQIFDNEKTDKNHANEKISLKDILSFIASV</sequence>
<accession>A0AAJ3HVP7</accession>
<evidence type="ECO:0000313" key="1">
    <source>
        <dbReference type="EMBL" id="OAT50631.1"/>
    </source>
</evidence>
<dbReference type="EMBL" id="LXEV01000005">
    <property type="protein sequence ID" value="OAT50631.1"/>
    <property type="molecule type" value="Genomic_DNA"/>
</dbReference>
<comment type="caution">
    <text evidence="1">The sequence shown here is derived from an EMBL/GenBank/DDBJ whole genome shotgun (WGS) entry which is preliminary data.</text>
</comment>
<proteinExistence type="predicted"/>
<reference evidence="1 2" key="1">
    <citation type="submission" date="2016-04" db="EMBL/GenBank/DDBJ databases">
        <title>ATOL: Assembling a taxonomically balanced genome-scale reconstruction of the evolutionary history of the Enterobacteriaceae.</title>
        <authorList>
            <person name="Plunkett G.III."/>
            <person name="Neeno-Eckwall E.C."/>
            <person name="Glasner J.D."/>
            <person name="Perna N.T."/>
        </authorList>
    </citation>
    <scope>NUCLEOTIDE SEQUENCE [LARGE SCALE GENOMIC DNA]</scope>
    <source>
        <strain evidence="1 2">ATCC 700826</strain>
    </source>
</reference>